<comment type="subcellular location">
    <subcellularLocation>
        <location evidence="1">Cell membrane</location>
        <topology evidence="1">Multi-pass membrane protein</topology>
    </subcellularLocation>
</comment>
<reference evidence="10" key="2">
    <citation type="journal article" date="2021" name="J Anim Sci Technol">
        <title>Complete genome sequence of Paenibacillus konkukensis sp. nov. SK3146 as a potential probiotic strain.</title>
        <authorList>
            <person name="Jung H.I."/>
            <person name="Park S."/>
            <person name="Niu K.M."/>
            <person name="Lee S.W."/>
            <person name="Kothari D."/>
            <person name="Yi K.J."/>
            <person name="Kim S.K."/>
        </authorList>
    </citation>
    <scope>NUCLEOTIDE SEQUENCE</scope>
    <source>
        <strain evidence="10">SK3146</strain>
    </source>
</reference>
<dbReference type="InterPro" id="IPR003593">
    <property type="entry name" value="AAA+_ATPase"/>
</dbReference>
<evidence type="ECO:0000313" key="10">
    <source>
        <dbReference type="EMBL" id="UQZ83746.1"/>
    </source>
</evidence>
<dbReference type="Pfam" id="PF00005">
    <property type="entry name" value="ABC_tran"/>
    <property type="match status" value="1"/>
</dbReference>
<reference evidence="10" key="1">
    <citation type="submission" date="2018-02" db="EMBL/GenBank/DDBJ databases">
        <authorList>
            <person name="Kim S.-K."/>
            <person name="Jung H.-I."/>
            <person name="Lee S.-W."/>
        </authorList>
    </citation>
    <scope>NUCLEOTIDE SEQUENCE</scope>
    <source>
        <strain evidence="10">SK3146</strain>
    </source>
</reference>
<dbReference type="Gene3D" id="3.40.50.300">
    <property type="entry name" value="P-loop containing nucleotide triphosphate hydrolases"/>
    <property type="match status" value="1"/>
</dbReference>
<dbReference type="SUPFAM" id="SSF90123">
    <property type="entry name" value="ABC transporter transmembrane region"/>
    <property type="match status" value="1"/>
</dbReference>
<keyword evidence="2 7" id="KW-0812">Transmembrane</keyword>
<feature type="domain" description="ABC transporter" evidence="8">
    <location>
        <begin position="361"/>
        <end position="595"/>
    </location>
</feature>
<gene>
    <name evidence="10" type="ORF">SK3146_02953</name>
</gene>
<dbReference type="SUPFAM" id="SSF52540">
    <property type="entry name" value="P-loop containing nucleoside triphosphate hydrolases"/>
    <property type="match status" value="1"/>
</dbReference>
<keyword evidence="5 7" id="KW-1133">Transmembrane helix</keyword>
<dbReference type="EMBL" id="CP027059">
    <property type="protein sequence ID" value="UQZ83746.1"/>
    <property type="molecule type" value="Genomic_DNA"/>
</dbReference>
<dbReference type="GO" id="GO:0005524">
    <property type="term" value="F:ATP binding"/>
    <property type="evidence" value="ECO:0007669"/>
    <property type="project" value="UniProtKB-KW"/>
</dbReference>
<dbReference type="InterPro" id="IPR039421">
    <property type="entry name" value="Type_1_exporter"/>
</dbReference>
<evidence type="ECO:0000259" key="9">
    <source>
        <dbReference type="PROSITE" id="PS50929"/>
    </source>
</evidence>
<evidence type="ECO:0000256" key="5">
    <source>
        <dbReference type="ARBA" id="ARBA00022989"/>
    </source>
</evidence>
<dbReference type="InterPro" id="IPR011527">
    <property type="entry name" value="ABC1_TM_dom"/>
</dbReference>
<dbReference type="PANTHER" id="PTHR43394">
    <property type="entry name" value="ATP-DEPENDENT PERMEASE MDL1, MITOCHONDRIAL"/>
    <property type="match status" value="1"/>
</dbReference>
<dbReference type="InterPro" id="IPR017871">
    <property type="entry name" value="ABC_transporter-like_CS"/>
</dbReference>
<dbReference type="SMART" id="SM00382">
    <property type="entry name" value="AAA"/>
    <property type="match status" value="1"/>
</dbReference>
<keyword evidence="3" id="KW-0547">Nucleotide-binding</keyword>
<dbReference type="Proteomes" id="UP001057134">
    <property type="component" value="Chromosome"/>
</dbReference>
<organism evidence="10 11">
    <name type="scientific">Paenibacillus konkukensis</name>
    <dbReference type="NCBI Taxonomy" id="2020716"/>
    <lineage>
        <taxon>Bacteria</taxon>
        <taxon>Bacillati</taxon>
        <taxon>Bacillota</taxon>
        <taxon>Bacilli</taxon>
        <taxon>Bacillales</taxon>
        <taxon>Paenibacillaceae</taxon>
        <taxon>Paenibacillus</taxon>
    </lineage>
</organism>
<feature type="transmembrane region" description="Helical" evidence="7">
    <location>
        <begin position="78"/>
        <end position="99"/>
    </location>
</feature>
<evidence type="ECO:0000256" key="4">
    <source>
        <dbReference type="ARBA" id="ARBA00022840"/>
    </source>
</evidence>
<dbReference type="Pfam" id="PF00664">
    <property type="entry name" value="ABC_membrane"/>
    <property type="match status" value="1"/>
</dbReference>
<feature type="transmembrane region" description="Helical" evidence="7">
    <location>
        <begin position="153"/>
        <end position="175"/>
    </location>
</feature>
<feature type="transmembrane region" description="Helical" evidence="7">
    <location>
        <begin position="267"/>
        <end position="289"/>
    </location>
</feature>
<evidence type="ECO:0000256" key="6">
    <source>
        <dbReference type="ARBA" id="ARBA00023136"/>
    </source>
</evidence>
<proteinExistence type="predicted"/>
<keyword evidence="11" id="KW-1185">Reference proteome</keyword>
<evidence type="ECO:0000256" key="7">
    <source>
        <dbReference type="SAM" id="Phobius"/>
    </source>
</evidence>
<dbReference type="InterPro" id="IPR027417">
    <property type="entry name" value="P-loop_NTPase"/>
</dbReference>
<dbReference type="InterPro" id="IPR036640">
    <property type="entry name" value="ABC1_TM_sf"/>
</dbReference>
<dbReference type="PROSITE" id="PS00211">
    <property type="entry name" value="ABC_TRANSPORTER_1"/>
    <property type="match status" value="1"/>
</dbReference>
<name>A0ABY4RMP8_9BACL</name>
<feature type="transmembrane region" description="Helical" evidence="7">
    <location>
        <begin position="182"/>
        <end position="198"/>
    </location>
</feature>
<feature type="transmembrane region" description="Helical" evidence="7">
    <location>
        <begin position="42"/>
        <end position="66"/>
    </location>
</feature>
<keyword evidence="6 7" id="KW-0472">Membrane</keyword>
<dbReference type="PANTHER" id="PTHR43394:SF1">
    <property type="entry name" value="ATP-BINDING CASSETTE SUB-FAMILY B MEMBER 10, MITOCHONDRIAL"/>
    <property type="match status" value="1"/>
</dbReference>
<accession>A0ABY4RMP8</accession>
<protein>
    <submittedName>
        <fullName evidence="10">ABC transporter ATP-binding protein</fullName>
    </submittedName>
</protein>
<evidence type="ECO:0000256" key="1">
    <source>
        <dbReference type="ARBA" id="ARBA00004651"/>
    </source>
</evidence>
<dbReference type="RefSeq" id="WP_249865736.1">
    <property type="nucleotide sequence ID" value="NZ_CP027059.1"/>
</dbReference>
<dbReference type="Gene3D" id="1.20.1560.10">
    <property type="entry name" value="ABC transporter type 1, transmembrane domain"/>
    <property type="match status" value="1"/>
</dbReference>
<evidence type="ECO:0000256" key="2">
    <source>
        <dbReference type="ARBA" id="ARBA00022692"/>
    </source>
</evidence>
<dbReference type="PROSITE" id="PS50929">
    <property type="entry name" value="ABC_TM1F"/>
    <property type="match status" value="1"/>
</dbReference>
<dbReference type="InterPro" id="IPR003439">
    <property type="entry name" value="ABC_transporter-like_ATP-bd"/>
</dbReference>
<feature type="domain" description="ABC transmembrane type-1" evidence="9">
    <location>
        <begin position="44"/>
        <end position="321"/>
    </location>
</feature>
<sequence>MKEAMRWEAGNRQILQNRGKATLKEVSVRRIYGLFRGYRWQLSAILLLALLSAVIGLFPPLVMKAIIDKAIPQGNKALMLEMVGLMALLPLLSGLLGVWQNHENTKVGQGVMRDLRRSLFANLQRQSMGFFTDAKSGEIIQRLTGDVLAVQNVVTTIVVSAVTQTVIVLTTVCILFALDWRLALLATIILPLFILPVRKVSEVRKRLRGDTQRVRGEMSAQLGEIFGVSGALLTRIFQQEPRQEKQFAELNQKVMDLELKLNLVGRWYGMVLGILGPIGTALIYLYGGWNVVEGAMTIGGIVAFTAYLGRLYGPVSTLLNLHVEVATALGVFQRIFEYQDMEPEVDNLPGARTLPAVEGRVEYRHVTYCYQPGKYALTDVSFEALPGEVVAIVGPSGAGKSTLIGMLGRLYDPTSGSVELDGHDIKGVTLKSLREQVAFVTQESFLFHASIRENLLFARQNATQEELEDACRQAYIHDMIMSLPEGYDTMVGERGHRLSGGERQRLAIARAILKNPRILVLDEATSHLDSESEAYVQSALDELMRGRTTLVIAHRLSTILSANRIIVMEAGQVMENGRHEELLELDGLYARLYRTQFSKALG</sequence>
<dbReference type="CDD" id="cd18550">
    <property type="entry name" value="ABC_6TM_exporter_like"/>
    <property type="match status" value="1"/>
</dbReference>
<evidence type="ECO:0000313" key="11">
    <source>
        <dbReference type="Proteomes" id="UP001057134"/>
    </source>
</evidence>
<evidence type="ECO:0000256" key="3">
    <source>
        <dbReference type="ARBA" id="ARBA00022741"/>
    </source>
</evidence>
<dbReference type="PROSITE" id="PS50893">
    <property type="entry name" value="ABC_TRANSPORTER_2"/>
    <property type="match status" value="1"/>
</dbReference>
<evidence type="ECO:0000259" key="8">
    <source>
        <dbReference type="PROSITE" id="PS50893"/>
    </source>
</evidence>
<keyword evidence="4 10" id="KW-0067">ATP-binding</keyword>